<evidence type="ECO:0000313" key="2">
    <source>
        <dbReference type="Proteomes" id="UP000003240"/>
    </source>
</evidence>
<dbReference type="STRING" id="1009370.ALO_01874"/>
<evidence type="ECO:0000313" key="1">
    <source>
        <dbReference type="EMBL" id="EGO65624.1"/>
    </source>
</evidence>
<protein>
    <submittedName>
        <fullName evidence="1">Uncharacterized protein</fullName>
    </submittedName>
</protein>
<dbReference type="Gene3D" id="1.20.5.340">
    <property type="match status" value="1"/>
</dbReference>
<name>F7NEB2_9FIRM</name>
<reference evidence="1 2" key="1">
    <citation type="journal article" date="2011" name="EMBO J.">
        <title>Structural diversity of bacterial flagellar motors.</title>
        <authorList>
            <person name="Chen S."/>
            <person name="Beeby M."/>
            <person name="Murphy G.E."/>
            <person name="Leadbetter J.R."/>
            <person name="Hendrixson D.R."/>
            <person name="Briegel A."/>
            <person name="Li Z."/>
            <person name="Shi J."/>
            <person name="Tocheva E.I."/>
            <person name="Muller A."/>
            <person name="Dobro M.J."/>
            <person name="Jensen G.J."/>
        </authorList>
    </citation>
    <scope>NUCLEOTIDE SEQUENCE [LARGE SCALE GENOMIC DNA]</scope>
    <source>
        <strain evidence="1 2">DSM 6540</strain>
    </source>
</reference>
<organism evidence="1 2">
    <name type="scientific">Acetonema longum DSM 6540</name>
    <dbReference type="NCBI Taxonomy" id="1009370"/>
    <lineage>
        <taxon>Bacteria</taxon>
        <taxon>Bacillati</taxon>
        <taxon>Bacillota</taxon>
        <taxon>Negativicutes</taxon>
        <taxon>Acetonemataceae</taxon>
        <taxon>Acetonema</taxon>
    </lineage>
</organism>
<accession>F7NEB2</accession>
<dbReference type="Proteomes" id="UP000003240">
    <property type="component" value="Unassembled WGS sequence"/>
</dbReference>
<dbReference type="EMBL" id="AFGF01000016">
    <property type="protein sequence ID" value="EGO65624.1"/>
    <property type="molecule type" value="Genomic_DNA"/>
</dbReference>
<comment type="caution">
    <text evidence="1">The sequence shown here is derived from an EMBL/GenBank/DDBJ whole genome shotgun (WGS) entry which is preliminary data.</text>
</comment>
<dbReference type="RefSeq" id="WP_004092192.1">
    <property type="nucleotide sequence ID" value="NZ_AFGF01000016.1"/>
</dbReference>
<keyword evidence="2" id="KW-1185">Reference proteome</keyword>
<gene>
    <name evidence="1" type="ORF">ALO_01874</name>
</gene>
<dbReference type="AlphaFoldDB" id="F7NEB2"/>
<proteinExistence type="predicted"/>
<sequence length="355" mass="37927">MATDTANINLKLIESSDLVSKELLNTNTEILDAAIGALQEGQEPIPDMQEKLDDLENAQNLLAPRVTAAERNIAQLGSNVTGLQGDVAALQAQVDAKAEIDDTQTAAGTTYSSEKIMTVIAESLSELEVDNLSIHAIKQDLVANKYLKVNAAGTGIDQVDVAAGGGGVPALKAFDVGGDTVAVCQHDLGTRDVFVTVRSNHAEDNYDYPLFQAEATDENTVTVRFAEAPDPGEFRVLISGGLSETPPPPSIAIPMINPVNNSCSAILLLRSARTLKTLTVQSTDNTSLNGDLVPSSEVTLRLYKNDAEQYNFSFSTAKATADMTDVVYAVGDTFWYKVETTANNLKMLNVQPEFS</sequence>
<dbReference type="OrthoDB" id="1747378at2"/>